<feature type="compositionally biased region" description="Basic and acidic residues" evidence="1">
    <location>
        <begin position="166"/>
        <end position="179"/>
    </location>
</feature>
<feature type="region of interest" description="Disordered" evidence="1">
    <location>
        <begin position="124"/>
        <end position="233"/>
    </location>
</feature>
<protein>
    <submittedName>
        <fullName evidence="2">Uncharacterized protein</fullName>
    </submittedName>
</protein>
<dbReference type="Proteomes" id="UP000759537">
    <property type="component" value="Unassembled WGS sequence"/>
</dbReference>
<accession>A0A9P5MZ03</accession>
<dbReference type="AlphaFoldDB" id="A0A9P5MZ03"/>
<feature type="region of interest" description="Disordered" evidence="1">
    <location>
        <begin position="1"/>
        <end position="102"/>
    </location>
</feature>
<reference evidence="2" key="1">
    <citation type="submission" date="2019-10" db="EMBL/GenBank/DDBJ databases">
        <authorList>
            <consortium name="DOE Joint Genome Institute"/>
            <person name="Kuo A."/>
            <person name="Miyauchi S."/>
            <person name="Kiss E."/>
            <person name="Drula E."/>
            <person name="Kohler A."/>
            <person name="Sanchez-Garcia M."/>
            <person name="Andreopoulos B."/>
            <person name="Barry K.W."/>
            <person name="Bonito G."/>
            <person name="Buee M."/>
            <person name="Carver A."/>
            <person name="Chen C."/>
            <person name="Cichocki N."/>
            <person name="Clum A."/>
            <person name="Culley D."/>
            <person name="Crous P.W."/>
            <person name="Fauchery L."/>
            <person name="Girlanda M."/>
            <person name="Hayes R."/>
            <person name="Keri Z."/>
            <person name="LaButti K."/>
            <person name="Lipzen A."/>
            <person name="Lombard V."/>
            <person name="Magnuson J."/>
            <person name="Maillard F."/>
            <person name="Morin E."/>
            <person name="Murat C."/>
            <person name="Nolan M."/>
            <person name="Ohm R."/>
            <person name="Pangilinan J."/>
            <person name="Pereira M."/>
            <person name="Perotto S."/>
            <person name="Peter M."/>
            <person name="Riley R."/>
            <person name="Sitrit Y."/>
            <person name="Stielow B."/>
            <person name="Szollosi G."/>
            <person name="Zifcakova L."/>
            <person name="Stursova M."/>
            <person name="Spatafora J.W."/>
            <person name="Tedersoo L."/>
            <person name="Vaario L.-M."/>
            <person name="Yamada A."/>
            <person name="Yan M."/>
            <person name="Wang P."/>
            <person name="Xu J."/>
            <person name="Bruns T."/>
            <person name="Baldrian P."/>
            <person name="Vilgalys R."/>
            <person name="Henrissat B."/>
            <person name="Grigoriev I.V."/>
            <person name="Hibbett D."/>
            <person name="Nagy L.G."/>
            <person name="Martin F.M."/>
        </authorList>
    </citation>
    <scope>NUCLEOTIDE SEQUENCE</scope>
    <source>
        <strain evidence="2">Prilba</strain>
    </source>
</reference>
<reference evidence="2" key="2">
    <citation type="journal article" date="2020" name="Nat. Commun.">
        <title>Large-scale genome sequencing of mycorrhizal fungi provides insights into the early evolution of symbiotic traits.</title>
        <authorList>
            <person name="Miyauchi S."/>
            <person name="Kiss E."/>
            <person name="Kuo A."/>
            <person name="Drula E."/>
            <person name="Kohler A."/>
            <person name="Sanchez-Garcia M."/>
            <person name="Morin E."/>
            <person name="Andreopoulos B."/>
            <person name="Barry K.W."/>
            <person name="Bonito G."/>
            <person name="Buee M."/>
            <person name="Carver A."/>
            <person name="Chen C."/>
            <person name="Cichocki N."/>
            <person name="Clum A."/>
            <person name="Culley D."/>
            <person name="Crous P.W."/>
            <person name="Fauchery L."/>
            <person name="Girlanda M."/>
            <person name="Hayes R.D."/>
            <person name="Keri Z."/>
            <person name="LaButti K."/>
            <person name="Lipzen A."/>
            <person name="Lombard V."/>
            <person name="Magnuson J."/>
            <person name="Maillard F."/>
            <person name="Murat C."/>
            <person name="Nolan M."/>
            <person name="Ohm R.A."/>
            <person name="Pangilinan J."/>
            <person name="Pereira M.F."/>
            <person name="Perotto S."/>
            <person name="Peter M."/>
            <person name="Pfister S."/>
            <person name="Riley R."/>
            <person name="Sitrit Y."/>
            <person name="Stielow J.B."/>
            <person name="Szollosi G."/>
            <person name="Zifcakova L."/>
            <person name="Stursova M."/>
            <person name="Spatafora J.W."/>
            <person name="Tedersoo L."/>
            <person name="Vaario L.M."/>
            <person name="Yamada A."/>
            <person name="Yan M."/>
            <person name="Wang P."/>
            <person name="Xu J."/>
            <person name="Bruns T."/>
            <person name="Baldrian P."/>
            <person name="Vilgalys R."/>
            <person name="Dunand C."/>
            <person name="Henrissat B."/>
            <person name="Grigoriev I.V."/>
            <person name="Hibbett D."/>
            <person name="Nagy L.G."/>
            <person name="Martin F.M."/>
        </authorList>
    </citation>
    <scope>NUCLEOTIDE SEQUENCE</scope>
    <source>
        <strain evidence="2">Prilba</strain>
    </source>
</reference>
<evidence type="ECO:0000313" key="2">
    <source>
        <dbReference type="EMBL" id="KAF8482030.1"/>
    </source>
</evidence>
<evidence type="ECO:0000313" key="3">
    <source>
        <dbReference type="Proteomes" id="UP000759537"/>
    </source>
</evidence>
<name>A0A9P5MZ03_9AGAM</name>
<keyword evidence="3" id="KW-1185">Reference proteome</keyword>
<sequence>MREYSSDETPHTIDEFLLREVTTRDQRIPTQAIGTQFQSMDREEGLFQHHSVRRTRSPVYKEDDTTISDSHAGSDTVSESSTSHSTRPSPNTYQSSSGSCIVSPEPSLCRAHARALTITGTSGFSHLERTEGDGNQGIYGDGCSSVDGRQDFRSYESPFSRRVKEKQREAPVYDYESPREPGNQVVELPASAEDAERSNRQPEPLSHPQPSNIKDPVSPPADGSANLRRIKPLHVRTAKTRLLMGPRKLNVAPSPGSVMERVRMIEGDLQAKRSD</sequence>
<feature type="compositionally biased region" description="Low complexity" evidence="1">
    <location>
        <begin position="74"/>
        <end position="89"/>
    </location>
</feature>
<dbReference type="EMBL" id="WHVB01000006">
    <property type="protein sequence ID" value="KAF8482030.1"/>
    <property type="molecule type" value="Genomic_DNA"/>
</dbReference>
<feature type="compositionally biased region" description="Polar residues" evidence="1">
    <location>
        <begin position="28"/>
        <end position="39"/>
    </location>
</feature>
<feature type="compositionally biased region" description="Polar residues" evidence="1">
    <location>
        <begin position="90"/>
        <end position="100"/>
    </location>
</feature>
<organism evidence="2 3">
    <name type="scientific">Russula ochroleuca</name>
    <dbReference type="NCBI Taxonomy" id="152965"/>
    <lineage>
        <taxon>Eukaryota</taxon>
        <taxon>Fungi</taxon>
        <taxon>Dikarya</taxon>
        <taxon>Basidiomycota</taxon>
        <taxon>Agaricomycotina</taxon>
        <taxon>Agaricomycetes</taxon>
        <taxon>Russulales</taxon>
        <taxon>Russulaceae</taxon>
        <taxon>Russula</taxon>
    </lineage>
</organism>
<feature type="compositionally biased region" description="Basic and acidic residues" evidence="1">
    <location>
        <begin position="1"/>
        <end position="27"/>
    </location>
</feature>
<proteinExistence type="predicted"/>
<comment type="caution">
    <text evidence="2">The sequence shown here is derived from an EMBL/GenBank/DDBJ whole genome shotgun (WGS) entry which is preliminary data.</text>
</comment>
<evidence type="ECO:0000256" key="1">
    <source>
        <dbReference type="SAM" id="MobiDB-lite"/>
    </source>
</evidence>
<dbReference type="OrthoDB" id="10529007at2759"/>
<gene>
    <name evidence="2" type="ORF">DFH94DRAFT_734641</name>
</gene>